<organism evidence="10 11">
    <name type="scientific">Durusdinium trenchii</name>
    <dbReference type="NCBI Taxonomy" id="1381693"/>
    <lineage>
        <taxon>Eukaryota</taxon>
        <taxon>Sar</taxon>
        <taxon>Alveolata</taxon>
        <taxon>Dinophyceae</taxon>
        <taxon>Suessiales</taxon>
        <taxon>Symbiodiniaceae</taxon>
        <taxon>Durusdinium</taxon>
    </lineage>
</organism>
<keyword evidence="4" id="KW-0378">Hydrolase</keyword>
<feature type="compositionally biased region" description="Basic residues" evidence="9">
    <location>
        <begin position="795"/>
        <end position="806"/>
    </location>
</feature>
<evidence type="ECO:0000256" key="9">
    <source>
        <dbReference type="SAM" id="MobiDB-lite"/>
    </source>
</evidence>
<feature type="compositionally biased region" description="Low complexity" evidence="9">
    <location>
        <begin position="195"/>
        <end position="206"/>
    </location>
</feature>
<keyword evidence="11" id="KW-1185">Reference proteome</keyword>
<accession>A0ABP0K731</accession>
<proteinExistence type="predicted"/>
<feature type="compositionally biased region" description="Basic and acidic residues" evidence="9">
    <location>
        <begin position="34"/>
        <end position="63"/>
    </location>
</feature>
<sequence length="822" mass="92570">MAKGAPSCRIRGKGGKADDTVPVRKSALKNPLRKPKESKEKPQPQKKSEKKNAKEERPPAKQKEHGKKQKAQKKTEKKVKDAKDGEEKTKKEKEKKEKCDAKGTADGKGPAKEKTEKAKEKKEVAKKKADEKKEKKGKERKQEKQETSKKAEKQKEKGKKSKQEDEEVKHKRREKQEEDGKKKKAKKQKDQKSDATSPATTAPYTPVRGNKALADSQVSATASEPPSASVFQDLADFEEAKKNAQKKGVSLEDYLAGLSSLELEEVLESHMKQLCAETNQKTEDDEDEGAADGDDSMNEEEDGEEEEEEEEESEEDDEEKGEGSEAEDCDEEDEDKEEKEEEEDNQKEEEMEEGIGGDEDAETEEDSSTSSDESSSGEDDDSEDERKDGSKCTAIVAVAKDAEKKSMDLANANSVTHKNEWNQFHRQCLNRKVFPAALASNFLDHKLDLFREWLKCGGEWKKVELNIERRVTESRKNKRKAKELVDRLRSKEMYEYDEDFEKDEEIWWYVQQGGEVSKETKCQESFGFNVRDKHPDPQIMSVLTGEGGPLAPGACPGLSNVSEKGETAVHGALSQQATLKPKRKSKGKNGEEEKAEEMKPKTPKEEANEKRGEILKASADARKYAISLKQLNYAGELVAGLLKFSDAMEKIYGEMSTLISSGVDGAKKYKSLMSTADSQLAWYKQAEARFTVSVQHFQVFPHIPSILYSALGKLCKFNTIPLVAASHSVVSIPVLLYKSRLDKRQTTSPYHAICGRQRRRDSRAECEKRSHQRQRKARRKKRLRIEERTSCLRGLRGRSRNSHAKHPKDSEKGPGSDATCEA</sequence>
<feature type="region of interest" description="Disordered" evidence="9">
    <location>
        <begin position="761"/>
        <end position="822"/>
    </location>
</feature>
<gene>
    <name evidence="10" type="ORF">CCMP2556_LOCUS14675</name>
</gene>
<evidence type="ECO:0000256" key="3">
    <source>
        <dbReference type="ARBA" id="ARBA00022763"/>
    </source>
</evidence>
<comment type="caution">
    <text evidence="10">The sequence shown here is derived from an EMBL/GenBank/DDBJ whole genome shotgun (WGS) entry which is preliminary data.</text>
</comment>
<comment type="subcellular location">
    <subcellularLocation>
        <location evidence="1">Nucleus</location>
    </subcellularLocation>
</comment>
<keyword evidence="5" id="KW-0067">ATP-binding</keyword>
<feature type="region of interest" description="Disordered" evidence="9">
    <location>
        <begin position="1"/>
        <end position="228"/>
    </location>
</feature>
<keyword evidence="7" id="KW-0234">DNA repair</keyword>
<keyword evidence="8" id="KW-0539">Nucleus</keyword>
<reference evidence="10 11" key="1">
    <citation type="submission" date="2024-02" db="EMBL/GenBank/DDBJ databases">
        <authorList>
            <person name="Chen Y."/>
            <person name="Shah S."/>
            <person name="Dougan E. K."/>
            <person name="Thang M."/>
            <person name="Chan C."/>
        </authorList>
    </citation>
    <scope>NUCLEOTIDE SEQUENCE [LARGE SCALE GENOMIC DNA]</scope>
</reference>
<evidence type="ECO:0000313" key="11">
    <source>
        <dbReference type="Proteomes" id="UP001642484"/>
    </source>
</evidence>
<dbReference type="InterPro" id="IPR052131">
    <property type="entry name" value="ATRX_domain-containing"/>
</dbReference>
<keyword evidence="2" id="KW-0547">Nucleotide-binding</keyword>
<evidence type="ECO:0000256" key="4">
    <source>
        <dbReference type="ARBA" id="ARBA00022801"/>
    </source>
</evidence>
<feature type="compositionally biased region" description="Basic residues" evidence="9">
    <location>
        <begin position="770"/>
        <end position="783"/>
    </location>
</feature>
<dbReference type="EMBL" id="CAXAMN010007580">
    <property type="protein sequence ID" value="CAK9022068.1"/>
    <property type="molecule type" value="Genomic_DNA"/>
</dbReference>
<evidence type="ECO:0000256" key="7">
    <source>
        <dbReference type="ARBA" id="ARBA00023204"/>
    </source>
</evidence>
<dbReference type="Proteomes" id="UP001642484">
    <property type="component" value="Unassembled WGS sequence"/>
</dbReference>
<feature type="compositionally biased region" description="Basic and acidic residues" evidence="9">
    <location>
        <begin position="588"/>
        <end position="610"/>
    </location>
</feature>
<feature type="region of interest" description="Disordered" evidence="9">
    <location>
        <begin position="570"/>
        <end position="610"/>
    </location>
</feature>
<evidence type="ECO:0000256" key="8">
    <source>
        <dbReference type="ARBA" id="ARBA00023242"/>
    </source>
</evidence>
<dbReference type="PANTHER" id="PTHR46357:SF1">
    <property type="entry name" value="TRANSCRIPTIONAL REGULATOR ATRX"/>
    <property type="match status" value="1"/>
</dbReference>
<evidence type="ECO:0000256" key="1">
    <source>
        <dbReference type="ARBA" id="ARBA00004123"/>
    </source>
</evidence>
<name>A0ABP0K731_9DINO</name>
<evidence type="ECO:0000256" key="5">
    <source>
        <dbReference type="ARBA" id="ARBA00022840"/>
    </source>
</evidence>
<keyword evidence="6" id="KW-0238">DNA-binding</keyword>
<evidence type="ECO:0000256" key="6">
    <source>
        <dbReference type="ARBA" id="ARBA00023125"/>
    </source>
</evidence>
<feature type="region of interest" description="Disordered" evidence="9">
    <location>
        <begin position="274"/>
        <end position="392"/>
    </location>
</feature>
<dbReference type="PANTHER" id="PTHR46357">
    <property type="entry name" value="TRANSCRIPTIONAL REGULATOR ATRX"/>
    <property type="match status" value="1"/>
</dbReference>
<feature type="compositionally biased region" description="Basic residues" evidence="9">
    <location>
        <begin position="64"/>
        <end position="77"/>
    </location>
</feature>
<protein>
    <submittedName>
        <fullName evidence="10">Uncharacterized protein</fullName>
    </submittedName>
</protein>
<feature type="compositionally biased region" description="Acidic residues" evidence="9">
    <location>
        <begin position="283"/>
        <end position="367"/>
    </location>
</feature>
<keyword evidence="3" id="KW-0227">DNA damage</keyword>
<feature type="compositionally biased region" description="Basic and acidic residues" evidence="9">
    <location>
        <begin position="78"/>
        <end position="181"/>
    </location>
</feature>
<feature type="compositionally biased region" description="Polar residues" evidence="9">
    <location>
        <begin position="216"/>
        <end position="228"/>
    </location>
</feature>
<evidence type="ECO:0000256" key="2">
    <source>
        <dbReference type="ARBA" id="ARBA00022741"/>
    </source>
</evidence>
<evidence type="ECO:0000313" key="10">
    <source>
        <dbReference type="EMBL" id="CAK9022068.1"/>
    </source>
</evidence>